<evidence type="ECO:0000256" key="1">
    <source>
        <dbReference type="SAM" id="MobiDB-lite"/>
    </source>
</evidence>
<dbReference type="EMBL" id="CP004389">
    <property type="protein sequence ID" value="AJD54308.1"/>
    <property type="molecule type" value="Genomic_DNA"/>
</dbReference>
<gene>
    <name evidence="2" type="ORF">TH3_21178</name>
</gene>
<organism evidence="2 3">
    <name type="scientific">Thalassospira xiamenensis M-5 = DSM 17429</name>
    <dbReference type="NCBI Taxonomy" id="1123366"/>
    <lineage>
        <taxon>Bacteria</taxon>
        <taxon>Pseudomonadati</taxon>
        <taxon>Pseudomonadota</taxon>
        <taxon>Alphaproteobacteria</taxon>
        <taxon>Rhodospirillales</taxon>
        <taxon>Thalassospiraceae</taxon>
        <taxon>Thalassospira</taxon>
    </lineage>
</organism>
<accession>A0AB72UL13</accession>
<dbReference type="Proteomes" id="UP000007127">
    <property type="component" value="Plasmid"/>
</dbReference>
<evidence type="ECO:0000313" key="3">
    <source>
        <dbReference type="Proteomes" id="UP000007127"/>
    </source>
</evidence>
<name>A0AB72UL13_9PROT</name>
<dbReference type="RefSeq" id="WP_007091731.1">
    <property type="nucleotide sequence ID" value="NZ_CP004389.1"/>
</dbReference>
<dbReference type="KEGG" id="txi:TH3_21178"/>
<keyword evidence="2" id="KW-0614">Plasmid</keyword>
<geneLocation type="plasmid" evidence="3"/>
<dbReference type="AlphaFoldDB" id="A0AB72UL13"/>
<reference evidence="2 3" key="1">
    <citation type="journal article" date="2012" name="J. Bacteriol.">
        <title>Genome sequence of Thalassospira xiamenensis type strain M-5.</title>
        <authorList>
            <person name="Lai Q."/>
            <person name="Shao Z."/>
        </authorList>
    </citation>
    <scope>NUCLEOTIDE SEQUENCE [LARGE SCALE GENOMIC DNA]</scope>
    <source>
        <strain evidence="2 3">M-5</strain>
    </source>
</reference>
<evidence type="ECO:0000313" key="2">
    <source>
        <dbReference type="EMBL" id="AJD54308.1"/>
    </source>
</evidence>
<proteinExistence type="predicted"/>
<feature type="region of interest" description="Disordered" evidence="1">
    <location>
        <begin position="250"/>
        <end position="270"/>
    </location>
</feature>
<sequence length="280" mass="30657">MSTTEDFRDLSDDSLPLPEMNPPIAASLHDAEFISALGVIAGTENVDQVLLAKFLPHIRQLLEMTTVSAIQSRDVFDYQEIRASGGESGYCMGLLVALYPSCYGVTTRDSAKVLYPEQIIAIERANWAHDRQVDFSLKNLLEALFWLSRVPEAQHLPAILGAAHSTLKMAISDLKQYRDWGRGGVYLSSVLDNLCVSLKEAHAPAFSASTPLNINEQVAEVYAYAASLNLYISRSLSFFGAALDVRSQKDSNLNADTEPVTADRQSTGPELASVMPNCQI</sequence>
<protein>
    <submittedName>
        <fullName evidence="2">Uncharacterized protein</fullName>
    </submittedName>
</protein>
<dbReference type="GeneID" id="31929877"/>